<feature type="compositionally biased region" description="Acidic residues" evidence="1">
    <location>
        <begin position="141"/>
        <end position="154"/>
    </location>
</feature>
<organism evidence="2">
    <name type="scientific">Chromera velia CCMP2878</name>
    <dbReference type="NCBI Taxonomy" id="1169474"/>
    <lineage>
        <taxon>Eukaryota</taxon>
        <taxon>Sar</taxon>
        <taxon>Alveolata</taxon>
        <taxon>Colpodellida</taxon>
        <taxon>Chromeraceae</taxon>
        <taxon>Chromera</taxon>
    </lineage>
</organism>
<evidence type="ECO:0000313" key="2">
    <source>
        <dbReference type="EMBL" id="CEM48651.1"/>
    </source>
</evidence>
<gene>
    <name evidence="2" type="ORF">Cvel_8958</name>
</gene>
<feature type="compositionally biased region" description="Basic and acidic residues" evidence="1">
    <location>
        <begin position="937"/>
        <end position="946"/>
    </location>
</feature>
<feature type="compositionally biased region" description="Basic and acidic residues" evidence="1">
    <location>
        <begin position="789"/>
        <end position="811"/>
    </location>
</feature>
<feature type="compositionally biased region" description="Low complexity" evidence="1">
    <location>
        <begin position="109"/>
        <end position="122"/>
    </location>
</feature>
<feature type="compositionally biased region" description="Low complexity" evidence="1">
    <location>
        <begin position="1122"/>
        <end position="1148"/>
    </location>
</feature>
<dbReference type="VEuPathDB" id="CryptoDB:Cvel_8958"/>
<feature type="compositionally biased region" description="Basic and acidic residues" evidence="1">
    <location>
        <begin position="901"/>
        <end position="928"/>
    </location>
</feature>
<reference evidence="2" key="1">
    <citation type="submission" date="2014-11" db="EMBL/GenBank/DDBJ databases">
        <authorList>
            <person name="Otto D Thomas"/>
            <person name="Naeem Raeece"/>
        </authorList>
    </citation>
    <scope>NUCLEOTIDE SEQUENCE</scope>
</reference>
<feature type="compositionally biased region" description="Basic and acidic residues" evidence="1">
    <location>
        <begin position="1050"/>
        <end position="1087"/>
    </location>
</feature>
<name>A0A0G4HW00_9ALVE</name>
<feature type="compositionally biased region" description="Low complexity" evidence="1">
    <location>
        <begin position="458"/>
        <end position="470"/>
    </location>
</feature>
<proteinExistence type="predicted"/>
<feature type="region of interest" description="Disordered" evidence="1">
    <location>
        <begin position="22"/>
        <end position="260"/>
    </location>
</feature>
<dbReference type="EMBL" id="CDMZ01004103">
    <property type="protein sequence ID" value="CEM48651.1"/>
    <property type="molecule type" value="Genomic_DNA"/>
</dbReference>
<dbReference type="AlphaFoldDB" id="A0A0G4HW00"/>
<dbReference type="Gene3D" id="1.20.5.2050">
    <property type="match status" value="3"/>
</dbReference>
<feature type="region of interest" description="Disordered" evidence="1">
    <location>
        <begin position="763"/>
        <end position="952"/>
    </location>
</feature>
<feature type="compositionally biased region" description="Polar residues" evidence="1">
    <location>
        <begin position="891"/>
        <end position="900"/>
    </location>
</feature>
<feature type="compositionally biased region" description="Basic and acidic residues" evidence="1">
    <location>
        <begin position="664"/>
        <end position="678"/>
    </location>
</feature>
<feature type="compositionally biased region" description="Basic and acidic residues" evidence="1">
    <location>
        <begin position="869"/>
        <end position="883"/>
    </location>
</feature>
<feature type="compositionally biased region" description="Basic and acidic residues" evidence="1">
    <location>
        <begin position="243"/>
        <end position="260"/>
    </location>
</feature>
<feature type="region of interest" description="Disordered" evidence="1">
    <location>
        <begin position="453"/>
        <end position="564"/>
    </location>
</feature>
<feature type="compositionally biased region" description="Basic and acidic residues" evidence="1">
    <location>
        <begin position="26"/>
        <end position="45"/>
    </location>
</feature>
<feature type="region of interest" description="Disordered" evidence="1">
    <location>
        <begin position="641"/>
        <end position="678"/>
    </location>
</feature>
<sequence length="1191" mass="127434">MQPHTIGASGLTKVGFGRMEVNESGGKFDRERGSEIGANHSEKGLPEGGSETLGVNDCCVSGSRSDFPLGDGPVPEKGIMPGPLSPVASFTLPTSPSGGGEYGHNSTAPPSCLLSPPESPSSFVSCLQGGKRKREGGQTETPEETDDIQEEDLGEAERKGDNDCQTSGVSGAGGGTLQEAGFSSKQTGAYIGNPGCGSEEGKGNGGQDKGMVPSGGGGKIKEEGGGRKRAKKQQQESQGAAGRDGKRSSRREGVSWDQKHSSWVAKVRVDGRVSLEKFPVSVYGEAGALQAAIAYRQVMVGGDLGVQGGGGETENGSFGDVLGEGVEGRFDTLGSPRWRRGVGEGEEVEDGRGVSSLQTEVESETGKKGRMEGEEEKGGKQGKVQATSEKHIQKKALLDASALSIFVSGGKVEKVKQEEGERKKVRRPSDRLPRELISIIDSTSRSDRLALLKDKHVSQSTKHSSSVSTSKPLSAAPSQQKQKKTGGAPSGRLPREVIDSSTHAQRKAQTDQKASAVTPPHMAETAPSLDRDRGKSFPKGGKADVHPPACSTAADSAGGLSGPKHENHLIGAGCAVTGDGKRCSRPEGVSWDQRHSSWVAKVRVDGRVSLEKFPVSVYGEAGALEAAIAYRQVMIGEKGKMHSSSSCSRMGSDDDEGGASVSAECDKREGGLEEGERARGVHWDSVNGSWTAAIGVLGGQPRLAFSVKVYGKRGALQKAKECRAEMEKMKEEGYGSLVAFRCEIRRRFPQVLGGPEGRLRGVIREEEGRVSERERRREEDGEDTSPSADTDRRSFLEFEEVKGEVEPERKQGGTSNTPLSALARGMKEKVERGGKRRKKTHPPPPEGPKPWTLPRDLVSLFPLNSLSNSHEENKMISYREGKRGAPVFTSEGITSSSSHPQTDDTKEEEKPERENGNERSGGKESNNEKEEEGTEGEEAKADEGQQKNKKSTRLKKELAFLLSNHLQYDCPDRNTGGAEGDGSVEGASSLGLGRGSRGERRRLVALHQAKLKRDGAGGGEGSDDPSAGETWPLSSPVSSFSRRSARLMVNRKEERGDGLRKEEKEEGRLVWAEHPRDDQKEEDDKHNQTQKRVSRAGNRQPSGALAVSLRGRRAEEQPPPVSSFSLFSSGGGSRKSSSALSMSLRVRVGGQMGGQFVSAVGGRRRQQKGREEEEEEASQMSGEDEEDKNKE</sequence>
<evidence type="ECO:0008006" key="3">
    <source>
        <dbReference type="Google" id="ProtNLM"/>
    </source>
</evidence>
<feature type="compositionally biased region" description="Gly residues" evidence="1">
    <location>
        <begin position="203"/>
        <end position="218"/>
    </location>
</feature>
<evidence type="ECO:0000256" key="1">
    <source>
        <dbReference type="SAM" id="MobiDB-lite"/>
    </source>
</evidence>
<feature type="compositionally biased region" description="Basic and acidic residues" evidence="1">
    <location>
        <begin position="529"/>
        <end position="545"/>
    </location>
</feature>
<accession>A0A0G4HW00</accession>
<feature type="compositionally biased region" description="Basic and acidic residues" evidence="1">
    <location>
        <begin position="364"/>
        <end position="379"/>
    </location>
</feature>
<feature type="region of interest" description="Disordered" evidence="1">
    <location>
        <begin position="967"/>
        <end position="1191"/>
    </location>
</feature>
<feature type="region of interest" description="Disordered" evidence="1">
    <location>
        <begin position="329"/>
        <end position="388"/>
    </location>
</feature>
<protein>
    <recommendedName>
        <fullName evidence="3">AP2/ERF domain-containing protein</fullName>
    </recommendedName>
</protein>
<feature type="compositionally biased region" description="Acidic residues" evidence="1">
    <location>
        <begin position="1172"/>
        <end position="1191"/>
    </location>
</feature>
<feature type="compositionally biased region" description="Basic and acidic residues" evidence="1">
    <location>
        <begin position="763"/>
        <end position="779"/>
    </location>
</feature>